<evidence type="ECO:0000313" key="3">
    <source>
        <dbReference type="EMBL" id="QMS99594.1"/>
    </source>
</evidence>
<dbReference type="Proteomes" id="UP000539710">
    <property type="component" value="Unassembled WGS sequence"/>
</dbReference>
<gene>
    <name evidence="3" type="ORF">H1R16_06780</name>
    <name evidence="2" type="ORF">H2507_08660</name>
</gene>
<reference evidence="3 4" key="1">
    <citation type="submission" date="2020-07" db="EMBL/GenBank/DDBJ databases">
        <title>Chryseobacterium sp.cx-624.</title>
        <authorList>
            <person name="Yang C."/>
        </authorList>
    </citation>
    <scope>NUCLEOTIDE SEQUENCE [LARGE SCALE GENOMIC DNA]</scope>
    <source>
        <strain evidence="4">cx-624</strain>
        <strain evidence="3">Cx-624</strain>
    </source>
</reference>
<dbReference type="InterPro" id="IPR046483">
    <property type="entry name" value="DUF6576"/>
</dbReference>
<dbReference type="AlphaFoldDB" id="A0A7D7LSA2"/>
<dbReference type="KEGG" id="cbau:H1R16_06780"/>
<dbReference type="EMBL" id="JACEUX010000002">
    <property type="protein sequence ID" value="MBA5247237.1"/>
    <property type="molecule type" value="Genomic_DNA"/>
</dbReference>
<evidence type="ECO:0000313" key="4">
    <source>
        <dbReference type="Proteomes" id="UP000515349"/>
    </source>
</evidence>
<evidence type="ECO:0000313" key="2">
    <source>
        <dbReference type="EMBL" id="MBA5247237.1"/>
    </source>
</evidence>
<dbReference type="Proteomes" id="UP000515349">
    <property type="component" value="Chromosome"/>
</dbReference>
<evidence type="ECO:0000313" key="5">
    <source>
        <dbReference type="Proteomes" id="UP000539710"/>
    </source>
</evidence>
<evidence type="ECO:0000259" key="1">
    <source>
        <dbReference type="Pfam" id="PF20216"/>
    </source>
</evidence>
<feature type="domain" description="DUF6576" evidence="1">
    <location>
        <begin position="34"/>
        <end position="79"/>
    </location>
</feature>
<reference evidence="5" key="2">
    <citation type="submission" date="2020-07" db="EMBL/GenBank/DDBJ databases">
        <title>Flavobacterium sp. xlx-214.</title>
        <authorList>
            <person name="Yang C."/>
        </authorList>
    </citation>
    <scope>NUCLEOTIDE SEQUENCE [LARGE SCALE GENOMIC DNA]</scope>
    <source>
        <strain evidence="5">CX-624</strain>
    </source>
</reference>
<protein>
    <submittedName>
        <fullName evidence="3">Rhomboid family protein</fullName>
    </submittedName>
</protein>
<organism evidence="3 4">
    <name type="scientific">Marnyiella aurantia</name>
    <dbReference type="NCBI Taxonomy" id="2758037"/>
    <lineage>
        <taxon>Bacteria</taxon>
        <taxon>Pseudomonadati</taxon>
        <taxon>Bacteroidota</taxon>
        <taxon>Flavobacteriia</taxon>
        <taxon>Flavobacteriales</taxon>
        <taxon>Weeksellaceae</taxon>
        <taxon>Marnyiella</taxon>
    </lineage>
</organism>
<reference evidence="2" key="3">
    <citation type="submission" date="2020-07" db="EMBL/GenBank/DDBJ databases">
        <authorList>
            <person name="Yang C."/>
        </authorList>
    </citation>
    <scope>NUCLEOTIDE SEQUENCE</scope>
    <source>
        <strain evidence="2">Cx-624</strain>
    </source>
</reference>
<dbReference type="EMBL" id="CP059472">
    <property type="protein sequence ID" value="QMS99594.1"/>
    <property type="molecule type" value="Genomic_DNA"/>
</dbReference>
<dbReference type="Pfam" id="PF20216">
    <property type="entry name" value="DUF6576"/>
    <property type="match status" value="1"/>
</dbReference>
<name>A0A7D7LSA2_9FLAO</name>
<keyword evidence="5" id="KW-1185">Reference proteome</keyword>
<proteinExistence type="predicted"/>
<sequence length="79" mass="9080">MEAILIIAALALIIYCFRKYSTGKSGVKSEKFTSIDDRFNAERRARELEIDRLLDKMGSNGVADLSEKDRRRLEELSKK</sequence>
<accession>A0A7D7LSA2</accession>